<dbReference type="PANTHER" id="PTHR43179">
    <property type="entry name" value="RHAMNOSYLTRANSFERASE WBBL"/>
    <property type="match status" value="1"/>
</dbReference>
<evidence type="ECO:0000256" key="1">
    <source>
        <dbReference type="ARBA" id="ARBA00006739"/>
    </source>
</evidence>
<accession>A0A6N3T367</accession>
<evidence type="ECO:0000313" key="7">
    <source>
        <dbReference type="Proteomes" id="UP000321104"/>
    </source>
</evidence>
<evidence type="ECO:0000313" key="6">
    <source>
        <dbReference type="EMBL" id="GEN01997.1"/>
    </source>
</evidence>
<dbReference type="Gene3D" id="3.90.550.10">
    <property type="entry name" value="Spore Coat Polysaccharide Biosynthesis Protein SpsA, Chain A"/>
    <property type="match status" value="1"/>
</dbReference>
<sequence>MRLVLLHKDENTRLILVNDASPDPQIQALLADMAFQNDVSISHNRHNLGFPATANAGLRQRKTGEDVILLNSDTLVSANWVSQLQKAAYSKNDIGTATALSNNATIFSYPDPHGRSPIPNETQCAELSQLCADIWGGEAPEVPTAHGFCMYIKATCLDQVGLLREDIFGQGYGEENDFSCRATALGWRHVACLGTYVGHAESQSFKAVKVDLIRRNLSIINDIHKGYDRKIRYWQEQDPLRSFRQKLDLARFHQRYGKQPSIILIMHDRDGGVLRHVGRQAAYHVDQGLIPFIMTPETHLSGKRMWRLQTIHQADFPNLSFPISAFAFRKIARALNCIKLEIHSYIGSGLEKIVRLSDLPFPYDVYIHDYSWFCPQITLSQKQGRYCGEPSVAGCQRCLNIYGSRTGENMPVARLRLLSHALFQKADQIIAPSRDAARRIQRQLGVAVTLRPWEKVVKKGELAFPHLPPTQKRTIGVLGAIGLEKGYHALLALAELAEQTDYNIEFVLIGFSCDDKLLTDTGRVTITGRYKEFEISRFTTHHEIDWFFLPSTWPETWSYVLTQIWMTEKPVIAYDIGAPAERIRDMGGGMLVPLHIPPEKLLSILFQPAAS</sequence>
<organism evidence="6 7">
    <name type="scientific">Acetobacter indonesiensis</name>
    <dbReference type="NCBI Taxonomy" id="104101"/>
    <lineage>
        <taxon>Bacteria</taxon>
        <taxon>Pseudomonadati</taxon>
        <taxon>Pseudomonadota</taxon>
        <taxon>Alphaproteobacteria</taxon>
        <taxon>Acetobacterales</taxon>
        <taxon>Acetobacteraceae</taxon>
        <taxon>Acetobacter</taxon>
    </lineage>
</organism>
<dbReference type="InterPro" id="IPR001296">
    <property type="entry name" value="Glyco_trans_1"/>
</dbReference>
<dbReference type="PANTHER" id="PTHR43179:SF12">
    <property type="entry name" value="GALACTOFURANOSYLTRANSFERASE GLFT2"/>
    <property type="match status" value="1"/>
</dbReference>
<dbReference type="EMBL" id="BJXQ01000001">
    <property type="protein sequence ID" value="GEN01997.1"/>
    <property type="molecule type" value="Genomic_DNA"/>
</dbReference>
<dbReference type="InterPro" id="IPR001173">
    <property type="entry name" value="Glyco_trans_2-like"/>
</dbReference>
<keyword evidence="3 6" id="KW-0808">Transferase</keyword>
<feature type="domain" description="Glycosyltransferase 2-like" evidence="5">
    <location>
        <begin position="8"/>
        <end position="120"/>
    </location>
</feature>
<dbReference type="Gene3D" id="3.40.50.2000">
    <property type="entry name" value="Glycogen Phosphorylase B"/>
    <property type="match status" value="2"/>
</dbReference>
<reference evidence="6 7" key="1">
    <citation type="submission" date="2019-07" db="EMBL/GenBank/DDBJ databases">
        <title>Whole genome shotgun sequence of Acetobacter indonesiensis NBRC 16471.</title>
        <authorList>
            <person name="Hosoyama A."/>
            <person name="Uohara A."/>
            <person name="Ohji S."/>
            <person name="Ichikawa N."/>
        </authorList>
    </citation>
    <scope>NUCLEOTIDE SEQUENCE [LARGE SCALE GENOMIC DNA]</scope>
    <source>
        <strain evidence="6 7">NBRC 16471</strain>
    </source>
</reference>
<comment type="caution">
    <text evidence="6">The sequence shown here is derived from an EMBL/GenBank/DDBJ whole genome shotgun (WGS) entry which is preliminary data.</text>
</comment>
<feature type="domain" description="Glycosyl transferase family 1" evidence="4">
    <location>
        <begin position="462"/>
        <end position="593"/>
    </location>
</feature>
<dbReference type="InterPro" id="IPR029044">
    <property type="entry name" value="Nucleotide-diphossugar_trans"/>
</dbReference>
<dbReference type="Proteomes" id="UP000321104">
    <property type="component" value="Unassembled WGS sequence"/>
</dbReference>
<evidence type="ECO:0000256" key="2">
    <source>
        <dbReference type="ARBA" id="ARBA00022676"/>
    </source>
</evidence>
<dbReference type="SUPFAM" id="SSF53448">
    <property type="entry name" value="Nucleotide-diphospho-sugar transferases"/>
    <property type="match status" value="1"/>
</dbReference>
<comment type="similarity">
    <text evidence="1">Belongs to the glycosyltransferase 2 family.</text>
</comment>
<dbReference type="Pfam" id="PF00535">
    <property type="entry name" value="Glycos_transf_2"/>
    <property type="match status" value="1"/>
</dbReference>
<evidence type="ECO:0000259" key="4">
    <source>
        <dbReference type="Pfam" id="PF00534"/>
    </source>
</evidence>
<gene>
    <name evidence="6" type="ORF">AIN02nite_00220</name>
</gene>
<dbReference type="GO" id="GO:0016757">
    <property type="term" value="F:glycosyltransferase activity"/>
    <property type="evidence" value="ECO:0007669"/>
    <property type="project" value="UniProtKB-KW"/>
</dbReference>
<evidence type="ECO:0000256" key="3">
    <source>
        <dbReference type="ARBA" id="ARBA00022679"/>
    </source>
</evidence>
<name>A0A6N3T367_9PROT</name>
<protein>
    <submittedName>
        <fullName evidence="6">Glycosyl transferase</fullName>
    </submittedName>
</protein>
<dbReference type="AlphaFoldDB" id="A0A6N3T367"/>
<dbReference type="Pfam" id="PF00534">
    <property type="entry name" value="Glycos_transf_1"/>
    <property type="match status" value="1"/>
</dbReference>
<keyword evidence="2" id="KW-0328">Glycosyltransferase</keyword>
<dbReference type="SUPFAM" id="SSF53756">
    <property type="entry name" value="UDP-Glycosyltransferase/glycogen phosphorylase"/>
    <property type="match status" value="1"/>
</dbReference>
<evidence type="ECO:0000259" key="5">
    <source>
        <dbReference type="Pfam" id="PF00535"/>
    </source>
</evidence>
<proteinExistence type="inferred from homology"/>